<dbReference type="PANTHER" id="PTHR38471:SF2">
    <property type="entry name" value="FOUR HELIX BUNDLE PROTEIN"/>
    <property type="match status" value="1"/>
</dbReference>
<dbReference type="NCBIfam" id="TIGR02436">
    <property type="entry name" value="four helix bundle protein"/>
    <property type="match status" value="1"/>
</dbReference>
<evidence type="ECO:0000313" key="1">
    <source>
        <dbReference type="EMBL" id="GGG09984.1"/>
    </source>
</evidence>
<dbReference type="EMBL" id="BMFP01000002">
    <property type="protein sequence ID" value="GGG09984.1"/>
    <property type="molecule type" value="Genomic_DNA"/>
</dbReference>
<proteinExistence type="predicted"/>
<name>A0ABQ1W2D1_9BACT</name>
<dbReference type="InterPro" id="IPR012657">
    <property type="entry name" value="23S_rRNA-intervening_sequence"/>
</dbReference>
<dbReference type="RefSeq" id="WP_188500733.1">
    <property type="nucleotide sequence ID" value="NZ_BMFP01000002.1"/>
</dbReference>
<dbReference type="InterPro" id="IPR036583">
    <property type="entry name" value="23S_rRNA_IVS_sf"/>
</dbReference>
<dbReference type="Pfam" id="PF05635">
    <property type="entry name" value="23S_rRNA_IVP"/>
    <property type="match status" value="1"/>
</dbReference>
<dbReference type="Gene3D" id="1.20.1440.60">
    <property type="entry name" value="23S rRNA-intervening sequence"/>
    <property type="match status" value="1"/>
</dbReference>
<protein>
    <recommendedName>
        <fullName evidence="3">Four helix bundle protein</fullName>
    </recommendedName>
</protein>
<dbReference type="PANTHER" id="PTHR38471">
    <property type="entry name" value="FOUR HELIX BUNDLE PROTEIN"/>
    <property type="match status" value="1"/>
</dbReference>
<keyword evidence="2" id="KW-1185">Reference proteome</keyword>
<dbReference type="SUPFAM" id="SSF158446">
    <property type="entry name" value="IVS-encoded protein-like"/>
    <property type="match status" value="1"/>
</dbReference>
<sequence>MEEKKYLKLNDIEAYKISFALSNHIWAIVIAWSHFPQNTVGQQYATAVDSISANIAEGFGRYGKKDKIKFYRYAQGSMYESFNWTEKARVRKLITEEQYQYILGELKKLPIAINSLVKWTNNNLTI</sequence>
<gene>
    <name evidence="1" type="ORF">GCM10011323_13200</name>
</gene>
<comment type="caution">
    <text evidence="1">The sequence shown here is derived from an EMBL/GenBank/DDBJ whole genome shotgun (WGS) entry which is preliminary data.</text>
</comment>
<evidence type="ECO:0008006" key="3">
    <source>
        <dbReference type="Google" id="ProtNLM"/>
    </source>
</evidence>
<dbReference type="Proteomes" id="UP000634043">
    <property type="component" value="Unassembled WGS sequence"/>
</dbReference>
<reference evidence="2" key="1">
    <citation type="journal article" date="2019" name="Int. J. Syst. Evol. Microbiol.">
        <title>The Global Catalogue of Microorganisms (GCM) 10K type strain sequencing project: providing services to taxonomists for standard genome sequencing and annotation.</title>
        <authorList>
            <consortium name="The Broad Institute Genomics Platform"/>
            <consortium name="The Broad Institute Genome Sequencing Center for Infectious Disease"/>
            <person name="Wu L."/>
            <person name="Ma J."/>
        </authorList>
    </citation>
    <scope>NUCLEOTIDE SEQUENCE [LARGE SCALE GENOMIC DNA]</scope>
    <source>
        <strain evidence="2">CGMCC 1.12749</strain>
    </source>
</reference>
<evidence type="ECO:0000313" key="2">
    <source>
        <dbReference type="Proteomes" id="UP000634043"/>
    </source>
</evidence>
<accession>A0ABQ1W2D1</accession>
<organism evidence="1 2">
    <name type="scientific">Pontibacter amylolyticus</name>
    <dbReference type="NCBI Taxonomy" id="1424080"/>
    <lineage>
        <taxon>Bacteria</taxon>
        <taxon>Pseudomonadati</taxon>
        <taxon>Bacteroidota</taxon>
        <taxon>Cytophagia</taxon>
        <taxon>Cytophagales</taxon>
        <taxon>Hymenobacteraceae</taxon>
        <taxon>Pontibacter</taxon>
    </lineage>
</organism>